<dbReference type="Pfam" id="PF01658">
    <property type="entry name" value="Inos-1-P_synth"/>
    <property type="match status" value="1"/>
</dbReference>
<evidence type="ECO:0000256" key="12">
    <source>
        <dbReference type="ARBA" id="ARBA00023209"/>
    </source>
</evidence>
<evidence type="ECO:0000313" key="18">
    <source>
        <dbReference type="EnsemblMetazoa" id="GBRI029066-PA"/>
    </source>
</evidence>
<evidence type="ECO:0000256" key="7">
    <source>
        <dbReference type="ARBA" id="ARBA00022490"/>
    </source>
</evidence>
<dbReference type="GO" id="GO:0005737">
    <property type="term" value="C:cytoplasm"/>
    <property type="evidence" value="ECO:0007669"/>
    <property type="project" value="UniProtKB-SubCell"/>
</dbReference>
<comment type="cofactor">
    <cofactor evidence="2">
        <name>NAD(+)</name>
        <dbReference type="ChEBI" id="CHEBI:57540"/>
    </cofactor>
</comment>
<keyword evidence="11" id="KW-0443">Lipid metabolism</keyword>
<accession>A0A1A9WR46</accession>
<keyword evidence="9" id="KW-0398">Inositol biosynthesis</keyword>
<dbReference type="EnsemblMetazoa" id="GBRI029066-RA">
    <property type="protein sequence ID" value="GBRI029066-PA"/>
    <property type="gene ID" value="GBRI029066"/>
</dbReference>
<dbReference type="Pfam" id="PF07994">
    <property type="entry name" value="NAD_binding_5"/>
    <property type="match status" value="1"/>
</dbReference>
<dbReference type="STRING" id="37001.A0A1A9WR46"/>
<evidence type="ECO:0000256" key="4">
    <source>
        <dbReference type="ARBA" id="ARBA00005117"/>
    </source>
</evidence>
<evidence type="ECO:0000256" key="3">
    <source>
        <dbReference type="ARBA" id="ARBA00004496"/>
    </source>
</evidence>
<dbReference type="InterPro" id="IPR013021">
    <property type="entry name" value="Myo-inos-1-P_Synthase_GAPDH"/>
</dbReference>
<evidence type="ECO:0000256" key="1">
    <source>
        <dbReference type="ARBA" id="ARBA00000113"/>
    </source>
</evidence>
<evidence type="ECO:0000259" key="17">
    <source>
        <dbReference type="Pfam" id="PF01658"/>
    </source>
</evidence>
<evidence type="ECO:0000256" key="15">
    <source>
        <dbReference type="ARBA" id="ARBA00025559"/>
    </source>
</evidence>
<comment type="pathway">
    <text evidence="4">Polyol metabolism; myo-inositol biosynthesis; myo-inositol from D-glucose 6-phosphate: step 1/2.</text>
</comment>
<keyword evidence="10" id="KW-0520">NAD</keyword>
<dbReference type="UniPathway" id="UPA00823">
    <property type="reaction ID" value="UER00787"/>
</dbReference>
<evidence type="ECO:0000256" key="10">
    <source>
        <dbReference type="ARBA" id="ARBA00023027"/>
    </source>
</evidence>
<keyword evidence="14" id="KW-1208">Phospholipid metabolism</keyword>
<evidence type="ECO:0000256" key="9">
    <source>
        <dbReference type="ARBA" id="ARBA00022550"/>
    </source>
</evidence>
<dbReference type="PIRSF" id="PIRSF015578">
    <property type="entry name" value="Myoinos-ppht_syn"/>
    <property type="match status" value="1"/>
</dbReference>
<dbReference type="GO" id="GO:0006021">
    <property type="term" value="P:inositol biosynthetic process"/>
    <property type="evidence" value="ECO:0007669"/>
    <property type="project" value="UniProtKB-UniPathway"/>
</dbReference>
<dbReference type="EC" id="5.5.1.4" evidence="6"/>
<evidence type="ECO:0000256" key="13">
    <source>
        <dbReference type="ARBA" id="ARBA00023235"/>
    </source>
</evidence>
<proteinExistence type="inferred from homology"/>
<dbReference type="Proteomes" id="UP000091820">
    <property type="component" value="Unassembled WGS sequence"/>
</dbReference>
<feature type="domain" description="Myo-inositol-1-phosphate synthase GAPDH-like" evidence="17">
    <location>
        <begin position="307"/>
        <end position="420"/>
    </location>
</feature>
<keyword evidence="13" id="KW-0413">Isomerase</keyword>
<comment type="subcellular location">
    <subcellularLocation>
        <location evidence="3">Cytoplasm</location>
    </subcellularLocation>
</comment>
<sequence length="560" mass="62252">MKPTLEVVSPKVKINEDYIETDYEYQTSHVRHIDKDQIQVFPECVNLKIRTDRRVPKLGLMLVGWGGNNGSTLTAALEANRHQLQWRKRSGTQKANWFGSITQASTVLLGSDEEGKDVYVPMKDLLPMVNPDDIIVDGWDISSMNIGDAMRRAQVLDLELQDQLYNHLSTLKPRPSIYDPDFIAANQSERADNLIKGTKYEQYQKICQDIRDFKKQNNLDTLIVLWTANTERFCDVKPGLNTTMQELEASLKANKAEISPSTIFAIASINEGCTYINGSPQNTFVPGLTELAEHKGIFIAGDDFKSGQTKLKSVLVDFLVGAGIKPVAIVSYNHLGNNDGKNLSAPQQFRSKEISKSNVVDDTVESNKILYGPNEHPDHVVVIKYVPYVGDSKRAMDEYTSEIMMGGHNTLVIHNTCEDSLLASPLILDLAILGELCSRIQIKNNNDHLARWVTFKPVLSLLSYMCKAPLVPQGAQVVNSLFRQRSAIENILRACIGLPPISHMTLEQRFDISLISNQTTVKKLKSNICSKDVTNGQLPANGPTKIQSNGHVNGVANGVH</sequence>
<dbReference type="SUPFAM" id="SSF51735">
    <property type="entry name" value="NAD(P)-binding Rossmann-fold domains"/>
    <property type="match status" value="1"/>
</dbReference>
<evidence type="ECO:0000256" key="16">
    <source>
        <dbReference type="SAM" id="MobiDB-lite"/>
    </source>
</evidence>
<protein>
    <recommendedName>
        <fullName evidence="6">inositol-3-phosphate synthase</fullName>
        <ecNumber evidence="6">5.5.1.4</ecNumber>
    </recommendedName>
</protein>
<evidence type="ECO:0000256" key="8">
    <source>
        <dbReference type="ARBA" id="ARBA00022516"/>
    </source>
</evidence>
<dbReference type="GO" id="GO:0004512">
    <property type="term" value="F:inositol-3-phosphate synthase activity"/>
    <property type="evidence" value="ECO:0007669"/>
    <property type="project" value="UniProtKB-EC"/>
</dbReference>
<dbReference type="InterPro" id="IPR002587">
    <property type="entry name" value="Myo-inos-1-P_Synthase"/>
</dbReference>
<name>A0A1A9WR46_9MUSC</name>
<dbReference type="VEuPathDB" id="VectorBase:GBRI029066"/>
<evidence type="ECO:0000256" key="6">
    <source>
        <dbReference type="ARBA" id="ARBA00012125"/>
    </source>
</evidence>
<reference evidence="18" key="2">
    <citation type="submission" date="2020-05" db="UniProtKB">
        <authorList>
            <consortium name="EnsemblMetazoa"/>
        </authorList>
    </citation>
    <scope>IDENTIFICATION</scope>
    <source>
        <strain evidence="18">IAEA</strain>
    </source>
</reference>
<dbReference type="InterPro" id="IPR036291">
    <property type="entry name" value="NAD(P)-bd_dom_sf"/>
</dbReference>
<keyword evidence="8" id="KW-0444">Lipid biosynthesis</keyword>
<evidence type="ECO:0000256" key="11">
    <source>
        <dbReference type="ARBA" id="ARBA00023098"/>
    </source>
</evidence>
<dbReference type="GO" id="GO:0008654">
    <property type="term" value="P:phospholipid biosynthetic process"/>
    <property type="evidence" value="ECO:0007669"/>
    <property type="project" value="UniProtKB-KW"/>
</dbReference>
<comment type="similarity">
    <text evidence="5">Belongs to the myo-inositol 1-phosphate synthase family.</text>
</comment>
<dbReference type="Gene3D" id="3.40.50.720">
    <property type="entry name" value="NAD(P)-binding Rossmann-like Domain"/>
    <property type="match status" value="2"/>
</dbReference>
<keyword evidence="19" id="KW-1185">Reference proteome</keyword>
<keyword evidence="7" id="KW-0963">Cytoplasm</keyword>
<dbReference type="SUPFAM" id="SSF55347">
    <property type="entry name" value="Glyceraldehyde-3-phosphate dehydrogenase-like, C-terminal domain"/>
    <property type="match status" value="1"/>
</dbReference>
<feature type="compositionally biased region" description="Polar residues" evidence="16">
    <location>
        <begin position="539"/>
        <end position="551"/>
    </location>
</feature>
<comment type="catalytic activity">
    <reaction evidence="1">
        <text>D-glucose 6-phosphate = 1D-myo-inositol 3-phosphate</text>
        <dbReference type="Rhea" id="RHEA:10716"/>
        <dbReference type="ChEBI" id="CHEBI:58401"/>
        <dbReference type="ChEBI" id="CHEBI:61548"/>
        <dbReference type="EC" id="5.5.1.4"/>
    </reaction>
</comment>
<evidence type="ECO:0000313" key="19">
    <source>
        <dbReference type="Proteomes" id="UP000091820"/>
    </source>
</evidence>
<dbReference type="AlphaFoldDB" id="A0A1A9WR46"/>
<reference evidence="19" key="1">
    <citation type="submission" date="2014-03" db="EMBL/GenBank/DDBJ databases">
        <authorList>
            <person name="Aksoy S."/>
            <person name="Warren W."/>
            <person name="Wilson R.K."/>
        </authorList>
    </citation>
    <scope>NUCLEOTIDE SEQUENCE [LARGE SCALE GENOMIC DNA]</scope>
    <source>
        <strain evidence="19">IAEA</strain>
    </source>
</reference>
<dbReference type="PANTHER" id="PTHR11510">
    <property type="entry name" value="MYO-INOSITOL-1 PHOSPHATE SYNTHASE"/>
    <property type="match status" value="1"/>
</dbReference>
<dbReference type="FunFam" id="3.40.50.720:FF:000069">
    <property type="entry name" value="Inositol-3-phosphate synthase 1"/>
    <property type="match status" value="1"/>
</dbReference>
<evidence type="ECO:0000256" key="14">
    <source>
        <dbReference type="ARBA" id="ARBA00023264"/>
    </source>
</evidence>
<feature type="region of interest" description="Disordered" evidence="16">
    <location>
        <begin position="539"/>
        <end position="560"/>
    </location>
</feature>
<organism evidence="18 19">
    <name type="scientific">Glossina brevipalpis</name>
    <dbReference type="NCBI Taxonomy" id="37001"/>
    <lineage>
        <taxon>Eukaryota</taxon>
        <taxon>Metazoa</taxon>
        <taxon>Ecdysozoa</taxon>
        <taxon>Arthropoda</taxon>
        <taxon>Hexapoda</taxon>
        <taxon>Insecta</taxon>
        <taxon>Pterygota</taxon>
        <taxon>Neoptera</taxon>
        <taxon>Endopterygota</taxon>
        <taxon>Diptera</taxon>
        <taxon>Brachycera</taxon>
        <taxon>Muscomorpha</taxon>
        <taxon>Hippoboscoidea</taxon>
        <taxon>Glossinidae</taxon>
        <taxon>Glossina</taxon>
    </lineage>
</organism>
<evidence type="ECO:0000256" key="5">
    <source>
        <dbReference type="ARBA" id="ARBA00010813"/>
    </source>
</evidence>
<dbReference type="FunFam" id="3.40.50.720:FF:000107">
    <property type="entry name" value="inositol-3-phosphate synthase"/>
    <property type="match status" value="1"/>
</dbReference>
<comment type="function">
    <text evidence="15">Key enzyme in myo-inositol biosynthesis pathway that catalyzes the conversion of glucose 6-phosphate to 1-myo-inositol 1-phosphate in a NAD-dependent manner. Rate-limiting enzyme in the synthesis of all inositol-containing compounds.</text>
</comment>
<evidence type="ECO:0000256" key="2">
    <source>
        <dbReference type="ARBA" id="ARBA00001911"/>
    </source>
</evidence>
<keyword evidence="12" id="KW-0594">Phospholipid biosynthesis</keyword>
<dbReference type="FunFam" id="3.30.360.10:FF:000055">
    <property type="entry name" value="Putative myo-inositol-1-phosphate synthase"/>
    <property type="match status" value="1"/>
</dbReference>